<dbReference type="GO" id="GO:0008061">
    <property type="term" value="F:chitin binding"/>
    <property type="evidence" value="ECO:0007669"/>
    <property type="project" value="InterPro"/>
</dbReference>
<keyword evidence="1" id="KW-0732">Signal</keyword>
<evidence type="ECO:0000256" key="1">
    <source>
        <dbReference type="SAM" id="SignalP"/>
    </source>
</evidence>
<keyword evidence="4" id="KW-1185">Reference proteome</keyword>
<proteinExistence type="predicted"/>
<accession>A0AAN9BBC7</accession>
<protein>
    <recommendedName>
        <fullName evidence="2">Chitin-binding type-2 domain-containing protein</fullName>
    </recommendedName>
</protein>
<dbReference type="EMBL" id="JBAMIC010000010">
    <property type="protein sequence ID" value="KAK7102044.1"/>
    <property type="molecule type" value="Genomic_DNA"/>
</dbReference>
<reference evidence="3 4" key="1">
    <citation type="submission" date="2024-02" db="EMBL/GenBank/DDBJ databases">
        <title>Chromosome-scale genome assembly of the rough periwinkle Littorina saxatilis.</title>
        <authorList>
            <person name="De Jode A."/>
            <person name="Faria R."/>
            <person name="Formenti G."/>
            <person name="Sims Y."/>
            <person name="Smith T.P."/>
            <person name="Tracey A."/>
            <person name="Wood J.M.D."/>
            <person name="Zagrodzka Z.B."/>
            <person name="Johannesson K."/>
            <person name="Butlin R.K."/>
            <person name="Leder E.H."/>
        </authorList>
    </citation>
    <scope>NUCLEOTIDE SEQUENCE [LARGE SCALE GENOMIC DNA]</scope>
    <source>
        <strain evidence="3">Snail1</strain>
        <tissue evidence="3">Muscle</tissue>
    </source>
</reference>
<comment type="caution">
    <text evidence="3">The sequence shown here is derived from an EMBL/GenBank/DDBJ whole genome shotgun (WGS) entry which is preliminary data.</text>
</comment>
<feature type="domain" description="Chitin-binding type-2" evidence="2">
    <location>
        <begin position="27"/>
        <end position="85"/>
    </location>
</feature>
<dbReference type="SMART" id="SM00494">
    <property type="entry name" value="ChtBD2"/>
    <property type="match status" value="2"/>
</dbReference>
<dbReference type="Pfam" id="PF01607">
    <property type="entry name" value="CBM_14"/>
    <property type="match status" value="2"/>
</dbReference>
<gene>
    <name evidence="3" type="ORF">V1264_020331</name>
</gene>
<sequence>MTSTTSTSLFGLLVTCLTIGSSLGLPHSQCPPGSGMSWLADPTDCSKFYVCHASRRFEFDCGINVWDPETKTCVGKGSHWDKCSIAKELDELHGLPVGHSGDVCVNSPTAIYPKADNCAQYYDCSSREATVTDDPRVVECKFPLLFNPESKRCEHFDEVKCGDRKEPLDACDYVDNQCQRSAHCVPCNVRFPSCRGLPDGLNAWAGREYSPYYVLCEKQRPLYQGQCDNSQGTQLFDPVNRVCAEMKKEENV</sequence>
<dbReference type="Proteomes" id="UP001374579">
    <property type="component" value="Unassembled WGS sequence"/>
</dbReference>
<dbReference type="SUPFAM" id="SSF57625">
    <property type="entry name" value="Invertebrate chitin-binding proteins"/>
    <property type="match status" value="2"/>
</dbReference>
<dbReference type="InterPro" id="IPR036508">
    <property type="entry name" value="Chitin-bd_dom_sf"/>
</dbReference>
<dbReference type="GO" id="GO:0005576">
    <property type="term" value="C:extracellular region"/>
    <property type="evidence" value="ECO:0007669"/>
    <property type="project" value="InterPro"/>
</dbReference>
<dbReference type="AlphaFoldDB" id="A0AAN9BBC7"/>
<dbReference type="Gene3D" id="2.170.140.10">
    <property type="entry name" value="Chitin binding domain"/>
    <property type="match status" value="2"/>
</dbReference>
<organism evidence="3 4">
    <name type="scientific">Littorina saxatilis</name>
    <dbReference type="NCBI Taxonomy" id="31220"/>
    <lineage>
        <taxon>Eukaryota</taxon>
        <taxon>Metazoa</taxon>
        <taxon>Spiralia</taxon>
        <taxon>Lophotrochozoa</taxon>
        <taxon>Mollusca</taxon>
        <taxon>Gastropoda</taxon>
        <taxon>Caenogastropoda</taxon>
        <taxon>Littorinimorpha</taxon>
        <taxon>Littorinoidea</taxon>
        <taxon>Littorinidae</taxon>
        <taxon>Littorina</taxon>
    </lineage>
</organism>
<feature type="signal peptide" evidence="1">
    <location>
        <begin position="1"/>
        <end position="24"/>
    </location>
</feature>
<name>A0AAN9BBC7_9CAEN</name>
<feature type="chain" id="PRO_5042936676" description="Chitin-binding type-2 domain-containing protein" evidence="1">
    <location>
        <begin position="25"/>
        <end position="252"/>
    </location>
</feature>
<evidence type="ECO:0000313" key="3">
    <source>
        <dbReference type="EMBL" id="KAK7102044.1"/>
    </source>
</evidence>
<evidence type="ECO:0000259" key="2">
    <source>
        <dbReference type="PROSITE" id="PS50940"/>
    </source>
</evidence>
<dbReference type="InterPro" id="IPR002557">
    <property type="entry name" value="Chitin-bd_dom"/>
</dbReference>
<evidence type="ECO:0000313" key="4">
    <source>
        <dbReference type="Proteomes" id="UP001374579"/>
    </source>
</evidence>
<feature type="domain" description="Chitin-binding type-2" evidence="2">
    <location>
        <begin position="101"/>
        <end position="163"/>
    </location>
</feature>
<dbReference type="PROSITE" id="PS50940">
    <property type="entry name" value="CHIT_BIND_II"/>
    <property type="match status" value="2"/>
</dbReference>